<sequence>MHSHLRRHEQSSSHEHVQTDKIDIDNTKHIRQNDVHRRHERYRRSDMLSAARRLVTQPTPNSLIQEVDHGQDASRRAPTKVHSEISRMRTSSRLRSGILSRITHLPFGGQNPRQFDHHLDCPNLVKSGPEGFVRPRRTQATRGFPRGNRTAEGHDLWQYAIALVSASPARTAQHASRRWASLSCQGGYTGRFPQTAAHTCIRASFHNCSRYVLSQFLPPPLLYHVAPSCSVRSERRLALFQTFIPVLSCCESEKKMGRKVGWDQDFEATFQDFIM</sequence>
<evidence type="ECO:0000313" key="3">
    <source>
        <dbReference type="Proteomes" id="UP000073492"/>
    </source>
</evidence>
<feature type="compositionally biased region" description="Basic and acidic residues" evidence="1">
    <location>
        <begin position="66"/>
        <end position="82"/>
    </location>
</feature>
<evidence type="ECO:0000256" key="1">
    <source>
        <dbReference type="SAM" id="MobiDB-lite"/>
    </source>
</evidence>
<feature type="region of interest" description="Disordered" evidence="1">
    <location>
        <begin position="57"/>
        <end position="82"/>
    </location>
</feature>
<dbReference type="AlphaFoldDB" id="A0A139IEP6"/>
<evidence type="ECO:0000313" key="2">
    <source>
        <dbReference type="EMBL" id="KXT13115.1"/>
    </source>
</evidence>
<keyword evidence="3" id="KW-1185">Reference proteome</keyword>
<name>A0A139IEP6_9PEZI</name>
<reference evidence="2 3" key="1">
    <citation type="submission" date="2015-07" db="EMBL/GenBank/DDBJ databases">
        <title>Comparative genomics of the Sigatoka disease complex on banana suggests a link between parallel evolutionary changes in Pseudocercospora fijiensis and Pseudocercospora eumusae and increased virulence on the banana host.</title>
        <authorList>
            <person name="Chang T.-C."/>
            <person name="Salvucci A."/>
            <person name="Crous P.W."/>
            <person name="Stergiopoulos I."/>
        </authorList>
    </citation>
    <scope>NUCLEOTIDE SEQUENCE [LARGE SCALE GENOMIC DNA]</scope>
    <source>
        <strain evidence="2 3">CBS 116634</strain>
    </source>
</reference>
<accession>A0A139IEP6</accession>
<feature type="region of interest" description="Disordered" evidence="1">
    <location>
        <begin position="1"/>
        <end position="44"/>
    </location>
</feature>
<organism evidence="2 3">
    <name type="scientific">Pseudocercospora musae</name>
    <dbReference type="NCBI Taxonomy" id="113226"/>
    <lineage>
        <taxon>Eukaryota</taxon>
        <taxon>Fungi</taxon>
        <taxon>Dikarya</taxon>
        <taxon>Ascomycota</taxon>
        <taxon>Pezizomycotina</taxon>
        <taxon>Dothideomycetes</taxon>
        <taxon>Dothideomycetidae</taxon>
        <taxon>Mycosphaerellales</taxon>
        <taxon>Mycosphaerellaceae</taxon>
        <taxon>Pseudocercospora</taxon>
    </lineage>
</organism>
<dbReference type="EMBL" id="LFZO01000129">
    <property type="protein sequence ID" value="KXT13115.1"/>
    <property type="molecule type" value="Genomic_DNA"/>
</dbReference>
<protein>
    <submittedName>
        <fullName evidence="2">Uncharacterized protein</fullName>
    </submittedName>
</protein>
<comment type="caution">
    <text evidence="2">The sequence shown here is derived from an EMBL/GenBank/DDBJ whole genome shotgun (WGS) entry which is preliminary data.</text>
</comment>
<gene>
    <name evidence="2" type="ORF">AC579_2153</name>
</gene>
<feature type="compositionally biased region" description="Basic and acidic residues" evidence="1">
    <location>
        <begin position="8"/>
        <end position="37"/>
    </location>
</feature>
<proteinExistence type="predicted"/>
<dbReference type="Proteomes" id="UP000073492">
    <property type="component" value="Unassembled WGS sequence"/>
</dbReference>